<dbReference type="InterPro" id="IPR036390">
    <property type="entry name" value="WH_DNA-bd_sf"/>
</dbReference>
<evidence type="ECO:0000259" key="1">
    <source>
        <dbReference type="PROSITE" id="PS50995"/>
    </source>
</evidence>
<dbReference type="SMART" id="SM00347">
    <property type="entry name" value="HTH_MARR"/>
    <property type="match status" value="1"/>
</dbReference>
<dbReference type="SUPFAM" id="SSF46785">
    <property type="entry name" value="Winged helix' DNA-binding domain"/>
    <property type="match status" value="1"/>
</dbReference>
<dbReference type="PANTHER" id="PTHR39515:SF2">
    <property type="entry name" value="HTH-TYPE TRANSCRIPTIONAL REGULATOR RV0880"/>
    <property type="match status" value="1"/>
</dbReference>
<evidence type="ECO:0000313" key="2">
    <source>
        <dbReference type="EMBL" id="GAA0475234.1"/>
    </source>
</evidence>
<dbReference type="InterPro" id="IPR052526">
    <property type="entry name" value="HTH-type_Bedaq_tolerance"/>
</dbReference>
<sequence>MAVGEEAALSAVGEEATLELVVTLHRLLRSLGRAVPGRRVPPTQLIVLALLTQLGPSRIGVLAERIPCSQPTATAAVASLESAGLVRREPDPTDGRAARVVVTEDGVRALNDVAHSEAEALAARLATLPPEDVQRVLDAGALLRRLAEPGD</sequence>
<proteinExistence type="predicted"/>
<dbReference type="Pfam" id="PF01047">
    <property type="entry name" value="MarR"/>
    <property type="match status" value="1"/>
</dbReference>
<dbReference type="EMBL" id="BAAABY010000032">
    <property type="protein sequence ID" value="GAA0475234.1"/>
    <property type="molecule type" value="Genomic_DNA"/>
</dbReference>
<dbReference type="InterPro" id="IPR036388">
    <property type="entry name" value="WH-like_DNA-bd_sf"/>
</dbReference>
<reference evidence="2 3" key="1">
    <citation type="journal article" date="2019" name="Int. J. Syst. Evol. Microbiol.">
        <title>The Global Catalogue of Microorganisms (GCM) 10K type strain sequencing project: providing services to taxonomists for standard genome sequencing and annotation.</title>
        <authorList>
            <consortium name="The Broad Institute Genomics Platform"/>
            <consortium name="The Broad Institute Genome Sequencing Center for Infectious Disease"/>
            <person name="Wu L."/>
            <person name="Ma J."/>
        </authorList>
    </citation>
    <scope>NUCLEOTIDE SEQUENCE [LARGE SCALE GENOMIC DNA]</scope>
    <source>
        <strain evidence="2 3">JCM 4805</strain>
    </source>
</reference>
<dbReference type="InterPro" id="IPR000835">
    <property type="entry name" value="HTH_MarR-typ"/>
</dbReference>
<comment type="caution">
    <text evidence="2">The sequence shown here is derived from an EMBL/GenBank/DDBJ whole genome shotgun (WGS) entry which is preliminary data.</text>
</comment>
<dbReference type="Gene3D" id="1.10.10.10">
    <property type="entry name" value="Winged helix-like DNA-binding domain superfamily/Winged helix DNA-binding domain"/>
    <property type="match status" value="1"/>
</dbReference>
<keyword evidence="3" id="KW-1185">Reference proteome</keyword>
<feature type="domain" description="HTH marR-type" evidence="1">
    <location>
        <begin position="17"/>
        <end position="148"/>
    </location>
</feature>
<protein>
    <recommendedName>
        <fullName evidence="1">HTH marR-type domain-containing protein</fullName>
    </recommendedName>
</protein>
<dbReference type="PROSITE" id="PS50995">
    <property type="entry name" value="HTH_MARR_2"/>
    <property type="match status" value="1"/>
</dbReference>
<dbReference type="PANTHER" id="PTHR39515">
    <property type="entry name" value="CONSERVED PROTEIN"/>
    <property type="match status" value="1"/>
</dbReference>
<gene>
    <name evidence="2" type="ORF">GCM10010361_44530</name>
</gene>
<evidence type="ECO:0000313" key="3">
    <source>
        <dbReference type="Proteomes" id="UP001500909"/>
    </source>
</evidence>
<name>A0ABN1AFL2_9ACTN</name>
<dbReference type="RefSeq" id="WP_346096903.1">
    <property type="nucleotide sequence ID" value="NZ_BAAABY010000032.1"/>
</dbReference>
<dbReference type="Proteomes" id="UP001500909">
    <property type="component" value="Unassembled WGS sequence"/>
</dbReference>
<organism evidence="2 3">
    <name type="scientific">Streptomyces olivaceiscleroticus</name>
    <dbReference type="NCBI Taxonomy" id="68245"/>
    <lineage>
        <taxon>Bacteria</taxon>
        <taxon>Bacillati</taxon>
        <taxon>Actinomycetota</taxon>
        <taxon>Actinomycetes</taxon>
        <taxon>Kitasatosporales</taxon>
        <taxon>Streptomycetaceae</taxon>
        <taxon>Streptomyces</taxon>
    </lineage>
</organism>
<accession>A0ABN1AFL2</accession>